<evidence type="ECO:0000256" key="10">
    <source>
        <dbReference type="SAM" id="MobiDB-lite"/>
    </source>
</evidence>
<feature type="transmembrane region" description="Helical" evidence="11">
    <location>
        <begin position="263"/>
        <end position="282"/>
    </location>
</feature>
<evidence type="ECO:0000313" key="14">
    <source>
        <dbReference type="Proteomes" id="UP000597459"/>
    </source>
</evidence>
<dbReference type="GO" id="GO:0051453">
    <property type="term" value="P:regulation of intracellular pH"/>
    <property type="evidence" value="ECO:0007669"/>
    <property type="project" value="TreeGrafter"/>
</dbReference>
<dbReference type="GO" id="GO:0005886">
    <property type="term" value="C:plasma membrane"/>
    <property type="evidence" value="ECO:0007669"/>
    <property type="project" value="UniProtKB-SubCell"/>
</dbReference>
<feature type="transmembrane region" description="Helical" evidence="11">
    <location>
        <begin position="232"/>
        <end position="256"/>
    </location>
</feature>
<dbReference type="SMART" id="SM00100">
    <property type="entry name" value="cNMP"/>
    <property type="match status" value="1"/>
</dbReference>
<feature type="transmembrane region" description="Helical" evidence="11">
    <location>
        <begin position="85"/>
        <end position="102"/>
    </location>
</feature>
<feature type="region of interest" description="Disordered" evidence="10">
    <location>
        <begin position="831"/>
        <end position="866"/>
    </location>
</feature>
<dbReference type="InterPro" id="IPR018490">
    <property type="entry name" value="cNMP-bd_dom_sf"/>
</dbReference>
<feature type="compositionally biased region" description="Polar residues" evidence="10">
    <location>
        <begin position="856"/>
        <end position="866"/>
    </location>
</feature>
<feature type="transmembrane region" description="Helical" evidence="11">
    <location>
        <begin position="141"/>
        <end position="160"/>
    </location>
</feature>
<evidence type="ECO:0000313" key="13">
    <source>
        <dbReference type="EMBL" id="NHO53250.1"/>
    </source>
</evidence>
<evidence type="ECO:0000256" key="6">
    <source>
        <dbReference type="ARBA" id="ARBA00023053"/>
    </source>
</evidence>
<accession>A0A967B5M4</accession>
<keyword evidence="14" id="KW-1185">Reference proteome</keyword>
<keyword evidence="2" id="KW-0813">Transport</keyword>
<dbReference type="InterPro" id="IPR000595">
    <property type="entry name" value="cNMP-bd_dom"/>
</dbReference>
<feature type="transmembrane region" description="Helical" evidence="11">
    <location>
        <begin position="302"/>
        <end position="323"/>
    </location>
</feature>
<keyword evidence="8 11" id="KW-0472">Membrane</keyword>
<dbReference type="InterPro" id="IPR018422">
    <property type="entry name" value="Cation/H_exchanger_CPA1"/>
</dbReference>
<evidence type="ECO:0000256" key="4">
    <source>
        <dbReference type="ARBA" id="ARBA00022692"/>
    </source>
</evidence>
<protein>
    <submittedName>
        <fullName evidence="13">Cyclic nucleotide-binding domain-containing protein</fullName>
    </submittedName>
</protein>
<evidence type="ECO:0000256" key="3">
    <source>
        <dbReference type="ARBA" id="ARBA00022475"/>
    </source>
</evidence>
<dbReference type="RefSeq" id="WP_166313394.1">
    <property type="nucleotide sequence ID" value="NZ_WOTH01000006.1"/>
</dbReference>
<keyword evidence="3" id="KW-1003">Cell membrane</keyword>
<evidence type="ECO:0000256" key="1">
    <source>
        <dbReference type="ARBA" id="ARBA00004651"/>
    </source>
</evidence>
<gene>
    <name evidence="13" type="ORF">GOB87_04650</name>
</gene>
<reference evidence="13" key="1">
    <citation type="submission" date="2019-11" db="EMBL/GenBank/DDBJ databases">
        <title>Description of new Acetobacter species.</title>
        <authorList>
            <person name="Cleenwerck I."/>
            <person name="Sombolestani A.S."/>
        </authorList>
    </citation>
    <scope>NUCLEOTIDE SEQUENCE</scope>
    <source>
        <strain evidence="13">LMG 1626</strain>
    </source>
</reference>
<evidence type="ECO:0000259" key="12">
    <source>
        <dbReference type="PROSITE" id="PS50042"/>
    </source>
</evidence>
<feature type="transmembrane region" description="Helical" evidence="11">
    <location>
        <begin position="114"/>
        <end position="134"/>
    </location>
</feature>
<dbReference type="GO" id="GO:0015385">
    <property type="term" value="F:sodium:proton antiporter activity"/>
    <property type="evidence" value="ECO:0007669"/>
    <property type="project" value="InterPro"/>
</dbReference>
<keyword evidence="9" id="KW-0739">Sodium transport</keyword>
<evidence type="ECO:0000256" key="2">
    <source>
        <dbReference type="ARBA" id="ARBA00022448"/>
    </source>
</evidence>
<comment type="caution">
    <text evidence="13">The sequence shown here is derived from an EMBL/GenBank/DDBJ whole genome shotgun (WGS) entry which is preliminary data.</text>
</comment>
<feature type="transmembrane region" description="Helical" evidence="11">
    <location>
        <begin position="32"/>
        <end position="53"/>
    </location>
</feature>
<proteinExistence type="predicted"/>
<dbReference type="Proteomes" id="UP000597459">
    <property type="component" value="Unassembled WGS sequence"/>
</dbReference>
<evidence type="ECO:0000256" key="11">
    <source>
        <dbReference type="SAM" id="Phobius"/>
    </source>
</evidence>
<name>A0A967B5M4_9PROT</name>
<evidence type="ECO:0000256" key="7">
    <source>
        <dbReference type="ARBA" id="ARBA00023065"/>
    </source>
</evidence>
<dbReference type="GO" id="GO:0015386">
    <property type="term" value="F:potassium:proton antiporter activity"/>
    <property type="evidence" value="ECO:0007669"/>
    <property type="project" value="TreeGrafter"/>
</dbReference>
<comment type="subcellular location">
    <subcellularLocation>
        <location evidence="1">Cell membrane</location>
        <topology evidence="1">Multi-pass membrane protein</topology>
    </subcellularLocation>
</comment>
<dbReference type="Pfam" id="PF00999">
    <property type="entry name" value="Na_H_Exchanger"/>
    <property type="match status" value="1"/>
</dbReference>
<sequence length="866" mass="94654">MEVTGLAAVLLATALLLVIVSAVQPVARRLEVSETVLLALVGIVIGGGADLVIRSTYTDRLAGVAGSAINGVAETLLDFPVSSEVFLLVFLPVLVFQGALVIDVRRLADEAATVLLLAVVAVIVSTATIGLALLPFAQMPLIVCLLLGSIVATTDPSAVAGIFRDIGASARLTRLVEGEALLNDAAAISIFAVLLDAVTSHQTIHVGSVALSFVISFVGAILVGIAGARLMLYMIAVLGNAPAAETTLTVALPYIVYILCDEVIGISGVVATAAAGLTLSLYGPSTFRPQTWRFLNELWQQLVFWAGSLVFVLASMLIPRLLVGMTRWDIVLILIASVAGLVARGMVVFGLLPVLAMTRLAPPVPTPFKVTMVWGGLRGAITLALALAVTENQHVSTPVAHFIGIIATGFVLITLLVNGTTLRSVVLFFRLDQLSPMDQAQRHQILSIALEKVAGKAKEAGEELGFSADATRSVVDALEVRSHEEQSVNTFDTDLGDRQRITLALITIANQERSILLDLFRIQGLSRAVMENLLRTADAMVDGARLEGRFGYTKALRRRLQPSLKFRIAQEIHNRFHYDRPLMSCMAERFEMLMVAHLVSISLNRFLQERMEPMLGSRVSEIVVEILARQRKMLNEALSTLRLHYPGYAEALENRIFRQIVLRLENQEFDTLHSESLISDELFRELHRDVERRRQRLDRPMTFNLRNNVEARLRHAAVFEGLPTAALHDLAMTTSLRFPSPGQVILKRGHKVHSVFFVSAGLAEMHLPEQDIRYGAGDLIGATEAMENRPMPGSVRALRFSHMLVISAARFARLIEDYPVVRANLQKLRFQAEEKEPDPENMDGINEESADASIMLDSNLSQVGRE</sequence>
<dbReference type="InterPro" id="IPR014710">
    <property type="entry name" value="RmlC-like_jellyroll"/>
</dbReference>
<feature type="transmembrane region" description="Helical" evidence="11">
    <location>
        <begin position="206"/>
        <end position="226"/>
    </location>
</feature>
<keyword evidence="5 11" id="KW-1133">Transmembrane helix</keyword>
<organism evidence="13 14">
    <name type="scientific">Acetobacter estunensis</name>
    <dbReference type="NCBI Taxonomy" id="104097"/>
    <lineage>
        <taxon>Bacteria</taxon>
        <taxon>Pseudomonadati</taxon>
        <taxon>Pseudomonadota</taxon>
        <taxon>Alphaproteobacteria</taxon>
        <taxon>Acetobacterales</taxon>
        <taxon>Acetobacteraceae</taxon>
        <taxon>Acetobacter</taxon>
    </lineage>
</organism>
<dbReference type="Pfam" id="PF00027">
    <property type="entry name" value="cNMP_binding"/>
    <property type="match status" value="1"/>
</dbReference>
<keyword evidence="6" id="KW-0915">Sodium</keyword>
<dbReference type="GO" id="GO:0098719">
    <property type="term" value="P:sodium ion import across plasma membrane"/>
    <property type="evidence" value="ECO:0007669"/>
    <property type="project" value="TreeGrafter"/>
</dbReference>
<dbReference type="AlphaFoldDB" id="A0A967B5M4"/>
<dbReference type="PANTHER" id="PTHR10110">
    <property type="entry name" value="SODIUM/HYDROGEN EXCHANGER"/>
    <property type="match status" value="1"/>
</dbReference>
<dbReference type="Gene3D" id="6.10.140.1330">
    <property type="match status" value="1"/>
</dbReference>
<keyword evidence="4 11" id="KW-0812">Transmembrane</keyword>
<feature type="transmembrane region" description="Helical" evidence="11">
    <location>
        <begin position="330"/>
        <end position="352"/>
    </location>
</feature>
<feature type="domain" description="Cyclic nucleotide-binding" evidence="12">
    <location>
        <begin position="718"/>
        <end position="815"/>
    </location>
</feature>
<evidence type="ECO:0000256" key="9">
    <source>
        <dbReference type="ARBA" id="ARBA00023201"/>
    </source>
</evidence>
<feature type="transmembrane region" description="Helical" evidence="11">
    <location>
        <begin position="372"/>
        <end position="390"/>
    </location>
</feature>
<dbReference type="PROSITE" id="PS50042">
    <property type="entry name" value="CNMP_BINDING_3"/>
    <property type="match status" value="1"/>
</dbReference>
<dbReference type="SUPFAM" id="SSF51206">
    <property type="entry name" value="cAMP-binding domain-like"/>
    <property type="match status" value="1"/>
</dbReference>
<keyword evidence="7" id="KW-0406">Ion transport</keyword>
<feature type="transmembrane region" description="Helical" evidence="11">
    <location>
        <begin position="402"/>
        <end position="429"/>
    </location>
</feature>
<dbReference type="InterPro" id="IPR006153">
    <property type="entry name" value="Cation/H_exchanger_TM"/>
</dbReference>
<dbReference type="CDD" id="cd00038">
    <property type="entry name" value="CAP_ED"/>
    <property type="match status" value="1"/>
</dbReference>
<dbReference type="Gene3D" id="2.60.120.10">
    <property type="entry name" value="Jelly Rolls"/>
    <property type="match status" value="1"/>
</dbReference>
<feature type="compositionally biased region" description="Acidic residues" evidence="10">
    <location>
        <begin position="835"/>
        <end position="850"/>
    </location>
</feature>
<dbReference type="EMBL" id="WOTH01000006">
    <property type="protein sequence ID" value="NHO53250.1"/>
    <property type="molecule type" value="Genomic_DNA"/>
</dbReference>
<dbReference type="PANTHER" id="PTHR10110:SF86">
    <property type="entry name" value="SODIUM_HYDROGEN EXCHANGER 7"/>
    <property type="match status" value="1"/>
</dbReference>
<evidence type="ECO:0000256" key="5">
    <source>
        <dbReference type="ARBA" id="ARBA00022989"/>
    </source>
</evidence>
<evidence type="ECO:0000256" key="8">
    <source>
        <dbReference type="ARBA" id="ARBA00023136"/>
    </source>
</evidence>